<evidence type="ECO:0008006" key="4">
    <source>
        <dbReference type="Google" id="ProtNLM"/>
    </source>
</evidence>
<keyword evidence="3" id="KW-1185">Reference proteome</keyword>
<dbReference type="InterPro" id="IPR005152">
    <property type="entry name" value="Lipase_secreted"/>
</dbReference>
<dbReference type="EMBL" id="BMHT01000002">
    <property type="protein sequence ID" value="GGF05307.1"/>
    <property type="molecule type" value="Genomic_DNA"/>
</dbReference>
<keyword evidence="1" id="KW-0732">Signal</keyword>
<protein>
    <recommendedName>
        <fullName evidence="4">Alpha/beta fold hydrolase</fullName>
    </recommendedName>
</protein>
<feature type="signal peptide" evidence="1">
    <location>
        <begin position="1"/>
        <end position="30"/>
    </location>
</feature>
<evidence type="ECO:0000313" key="2">
    <source>
        <dbReference type="EMBL" id="GGF05307.1"/>
    </source>
</evidence>
<dbReference type="Gene3D" id="3.40.50.1820">
    <property type="entry name" value="alpha/beta hydrolase"/>
    <property type="match status" value="1"/>
</dbReference>
<dbReference type="Gene3D" id="1.10.260.160">
    <property type="match status" value="1"/>
</dbReference>
<dbReference type="Pfam" id="PF03583">
    <property type="entry name" value="LIP"/>
    <property type="match status" value="1"/>
</dbReference>
<organism evidence="2 3">
    <name type="scientific">Hymenobacter cavernae</name>
    <dbReference type="NCBI Taxonomy" id="2044852"/>
    <lineage>
        <taxon>Bacteria</taxon>
        <taxon>Pseudomonadati</taxon>
        <taxon>Bacteroidota</taxon>
        <taxon>Cytophagia</taxon>
        <taxon>Cytophagales</taxon>
        <taxon>Hymenobacteraceae</taxon>
        <taxon>Hymenobacter</taxon>
    </lineage>
</organism>
<dbReference type="PIRSF" id="PIRSF029171">
    <property type="entry name" value="Esterase_LipA"/>
    <property type="match status" value="1"/>
</dbReference>
<sequence length="412" mass="45172">MIFNKSRFQLRSLAWFLGLTLLVAPAPSCKKDVTQPEPTATTPSAPQTGQLLSSTLIGEYSTSDLAGRIAEVPLAGALIKYPIKAYKLTYNTLNTDGKVITASGALLVPVVQQPLALLSYQHGTIQPSSSGDNGPSAYRQGSDIWSAVSVLASTGYIVSAPDYIGYGASKAYPHPYEHAASLASASLDMMRAARHFCEQQKVQLNQKNFLLGYSEGGFATLALHKLIEEKYANEFAVTACAPGAGAYHKSAFAEYILNSDKPLNFLSTYVWVLDTYNRVYGINRLLSYYFKAPYATQLQANMFSDVPDYPSQLFTDSFRSGVLQKTDAKMLAAFRDNDIYDWKPTAPLALFHGTADDYVPFFNSQDAYNAMQARGAKQVELRPIQGGNHFTSVATYTLAVYAFISQYNTELK</sequence>
<evidence type="ECO:0000256" key="1">
    <source>
        <dbReference type="SAM" id="SignalP"/>
    </source>
</evidence>
<dbReference type="PANTHER" id="PTHR34853">
    <property type="match status" value="1"/>
</dbReference>
<name>A0ABQ1TWI6_9BACT</name>
<dbReference type="SUPFAM" id="SSF53474">
    <property type="entry name" value="alpha/beta-Hydrolases"/>
    <property type="match status" value="1"/>
</dbReference>
<evidence type="ECO:0000313" key="3">
    <source>
        <dbReference type="Proteomes" id="UP000632273"/>
    </source>
</evidence>
<dbReference type="PANTHER" id="PTHR34853:SF1">
    <property type="entry name" value="LIPASE 5"/>
    <property type="match status" value="1"/>
</dbReference>
<reference evidence="3" key="1">
    <citation type="journal article" date="2019" name="Int. J. Syst. Evol. Microbiol.">
        <title>The Global Catalogue of Microorganisms (GCM) 10K type strain sequencing project: providing services to taxonomists for standard genome sequencing and annotation.</title>
        <authorList>
            <consortium name="The Broad Institute Genomics Platform"/>
            <consortium name="The Broad Institute Genome Sequencing Center for Infectious Disease"/>
            <person name="Wu L."/>
            <person name="Ma J."/>
        </authorList>
    </citation>
    <scope>NUCLEOTIDE SEQUENCE [LARGE SCALE GENOMIC DNA]</scope>
    <source>
        <strain evidence="3">CGMCC 1.15197</strain>
    </source>
</reference>
<dbReference type="RefSeq" id="WP_188812799.1">
    <property type="nucleotide sequence ID" value="NZ_BMHT01000002.1"/>
</dbReference>
<accession>A0ABQ1TWI6</accession>
<comment type="caution">
    <text evidence="2">The sequence shown here is derived from an EMBL/GenBank/DDBJ whole genome shotgun (WGS) entry which is preliminary data.</text>
</comment>
<gene>
    <name evidence="2" type="ORF">GCM10011383_15550</name>
</gene>
<proteinExistence type="predicted"/>
<dbReference type="Proteomes" id="UP000632273">
    <property type="component" value="Unassembled WGS sequence"/>
</dbReference>
<dbReference type="InterPro" id="IPR029058">
    <property type="entry name" value="AB_hydrolase_fold"/>
</dbReference>
<feature type="chain" id="PRO_5046225522" description="Alpha/beta fold hydrolase" evidence="1">
    <location>
        <begin position="31"/>
        <end position="412"/>
    </location>
</feature>